<dbReference type="EMBL" id="CAICTM010000219">
    <property type="protein sequence ID" value="CAB9505146.1"/>
    <property type="molecule type" value="Genomic_DNA"/>
</dbReference>
<gene>
    <name evidence="2" type="ORF">SEMRO_220_G090700.1</name>
</gene>
<dbReference type="InterPro" id="IPR007138">
    <property type="entry name" value="ABM_dom"/>
</dbReference>
<dbReference type="OrthoDB" id="417979at2759"/>
<comment type="caution">
    <text evidence="2">The sequence shown here is derived from an EMBL/GenBank/DDBJ whole genome shotgun (WGS) entry which is preliminary data.</text>
</comment>
<accession>A0A9N8DMS8</accession>
<feature type="domain" description="ABM" evidence="1">
    <location>
        <begin position="90"/>
        <end position="184"/>
    </location>
</feature>
<organism evidence="2 3">
    <name type="scientific">Seminavis robusta</name>
    <dbReference type="NCBI Taxonomy" id="568900"/>
    <lineage>
        <taxon>Eukaryota</taxon>
        <taxon>Sar</taxon>
        <taxon>Stramenopiles</taxon>
        <taxon>Ochrophyta</taxon>
        <taxon>Bacillariophyta</taxon>
        <taxon>Bacillariophyceae</taxon>
        <taxon>Bacillariophycidae</taxon>
        <taxon>Naviculales</taxon>
        <taxon>Naviculaceae</taxon>
        <taxon>Seminavis</taxon>
    </lineage>
</organism>
<protein>
    <recommendedName>
        <fullName evidence="1">ABM domain-containing protein</fullName>
    </recommendedName>
</protein>
<evidence type="ECO:0000259" key="1">
    <source>
        <dbReference type="PROSITE" id="PS51725"/>
    </source>
</evidence>
<dbReference type="SUPFAM" id="SSF54909">
    <property type="entry name" value="Dimeric alpha+beta barrel"/>
    <property type="match status" value="1"/>
</dbReference>
<dbReference type="Pfam" id="PF03992">
    <property type="entry name" value="ABM"/>
    <property type="match status" value="1"/>
</dbReference>
<proteinExistence type="predicted"/>
<evidence type="ECO:0000313" key="2">
    <source>
        <dbReference type="EMBL" id="CAB9505146.1"/>
    </source>
</evidence>
<keyword evidence="3" id="KW-1185">Reference proteome</keyword>
<dbReference type="PROSITE" id="PS51725">
    <property type="entry name" value="ABM"/>
    <property type="match status" value="1"/>
</dbReference>
<dbReference type="AlphaFoldDB" id="A0A9N8DMS8"/>
<reference evidence="2" key="1">
    <citation type="submission" date="2020-06" db="EMBL/GenBank/DDBJ databases">
        <authorList>
            <consortium name="Plant Systems Biology data submission"/>
        </authorList>
    </citation>
    <scope>NUCLEOTIDE SEQUENCE</scope>
    <source>
        <strain evidence="2">D6</strain>
    </source>
</reference>
<evidence type="ECO:0000313" key="3">
    <source>
        <dbReference type="Proteomes" id="UP001153069"/>
    </source>
</evidence>
<dbReference type="Proteomes" id="UP001153069">
    <property type="component" value="Unassembled WGS sequence"/>
</dbReference>
<sequence length="196" mass="21882">MPQLFVVVSTHGAKAASETNASLGKDSLRMDVVKSNDDGRAVLVETTKADPTTNRTCLSSAGDSVTKWKVLFPEPNKLDKFTSPIRGDPLYFLVYFYIKQDCVHDFIDLLLEEAALVHELEKGCVRFDLWQSLDNPTDFVVLESVADWAAIEEHRAFPHYQKARAALENMQAKPRSHDKGYKVLHSVGANNLSTSN</sequence>
<dbReference type="InterPro" id="IPR011008">
    <property type="entry name" value="Dimeric_a/b-barrel"/>
</dbReference>
<name>A0A9N8DMS8_9STRA</name>
<dbReference type="Gene3D" id="3.30.70.100">
    <property type="match status" value="1"/>
</dbReference>